<comment type="caution">
    <text evidence="1">The sequence shown here is derived from an EMBL/GenBank/DDBJ whole genome shotgun (WGS) entry which is preliminary data.</text>
</comment>
<dbReference type="AlphaFoldDB" id="A0A150S5Q9"/>
<gene>
    <name evidence="1" type="ORF">BE18_22835</name>
</gene>
<organism evidence="1 2">
    <name type="scientific">Sorangium cellulosum</name>
    <name type="common">Polyangium cellulosum</name>
    <dbReference type="NCBI Taxonomy" id="56"/>
    <lineage>
        <taxon>Bacteria</taxon>
        <taxon>Pseudomonadati</taxon>
        <taxon>Myxococcota</taxon>
        <taxon>Polyangia</taxon>
        <taxon>Polyangiales</taxon>
        <taxon>Polyangiaceae</taxon>
        <taxon>Sorangium</taxon>
    </lineage>
</organism>
<name>A0A150S5Q9_SORCE</name>
<protein>
    <submittedName>
        <fullName evidence="1">Uncharacterized protein</fullName>
    </submittedName>
</protein>
<accession>A0A150S5Q9</accession>
<reference evidence="1 2" key="1">
    <citation type="submission" date="2014-02" db="EMBL/GenBank/DDBJ databases">
        <title>The small core and large imbalanced accessory genome model reveals a collaborative survival strategy of Sorangium cellulosum strains in nature.</title>
        <authorList>
            <person name="Han K."/>
            <person name="Peng R."/>
            <person name="Blom J."/>
            <person name="Li Y.-Z."/>
        </authorList>
    </citation>
    <scope>NUCLEOTIDE SEQUENCE [LARGE SCALE GENOMIC DNA]</scope>
    <source>
        <strain evidence="1 2">So0149</strain>
    </source>
</reference>
<evidence type="ECO:0000313" key="1">
    <source>
        <dbReference type="EMBL" id="KYF89272.1"/>
    </source>
</evidence>
<sequence length="176" mass="18176">MATSIRRLTRLEAEQAIAVQNALRLDLLKLRAGSIFHADATTGVSLEDLTAGSSTADQVAFTLACSAAYTAHIASACAAATGQGAHLAADATNVLTTPNPTDLASCNARMNEIKAQYNLHRASTTFHPVADSTNTMAASDATNAATLATLGNQVKARLNAHFAAAFTHQATLLVSP</sequence>
<dbReference type="Proteomes" id="UP000075515">
    <property type="component" value="Unassembled WGS sequence"/>
</dbReference>
<dbReference type="EMBL" id="JEMC01002261">
    <property type="protein sequence ID" value="KYF89272.1"/>
    <property type="molecule type" value="Genomic_DNA"/>
</dbReference>
<proteinExistence type="predicted"/>
<evidence type="ECO:0000313" key="2">
    <source>
        <dbReference type="Proteomes" id="UP000075515"/>
    </source>
</evidence>